<evidence type="ECO:0000256" key="2">
    <source>
        <dbReference type="SAM" id="Phobius"/>
    </source>
</evidence>
<evidence type="ECO:0000256" key="1">
    <source>
        <dbReference type="ARBA" id="ARBA00022536"/>
    </source>
</evidence>
<accession>A0A7R9QXI6</accession>
<protein>
    <recommendedName>
        <fullName evidence="5">Vitellogenin receptor</fullName>
    </recommendedName>
</protein>
<dbReference type="EMBL" id="CAJPVJ010020747">
    <property type="protein sequence ID" value="CAG2177737.1"/>
    <property type="molecule type" value="Genomic_DNA"/>
</dbReference>
<evidence type="ECO:0008006" key="5">
    <source>
        <dbReference type="Google" id="ProtNLM"/>
    </source>
</evidence>
<dbReference type="EMBL" id="OC935572">
    <property type="protein sequence ID" value="CAD7660599.1"/>
    <property type="molecule type" value="Genomic_DNA"/>
</dbReference>
<name>A0A7R9QXI6_9ACAR</name>
<dbReference type="OrthoDB" id="8750416at2759"/>
<organism evidence="3">
    <name type="scientific">Oppiella nova</name>
    <dbReference type="NCBI Taxonomy" id="334625"/>
    <lineage>
        <taxon>Eukaryota</taxon>
        <taxon>Metazoa</taxon>
        <taxon>Ecdysozoa</taxon>
        <taxon>Arthropoda</taxon>
        <taxon>Chelicerata</taxon>
        <taxon>Arachnida</taxon>
        <taxon>Acari</taxon>
        <taxon>Acariformes</taxon>
        <taxon>Sarcoptiformes</taxon>
        <taxon>Oribatida</taxon>
        <taxon>Brachypylina</taxon>
        <taxon>Oppioidea</taxon>
        <taxon>Oppiidae</taxon>
        <taxon>Oppiella</taxon>
    </lineage>
</organism>
<dbReference type="Proteomes" id="UP000728032">
    <property type="component" value="Unassembled WGS sequence"/>
</dbReference>
<keyword evidence="2" id="KW-0812">Transmembrane</keyword>
<dbReference type="GO" id="GO:0005886">
    <property type="term" value="C:plasma membrane"/>
    <property type="evidence" value="ECO:0007669"/>
    <property type="project" value="TreeGrafter"/>
</dbReference>
<keyword evidence="2" id="KW-1133">Transmembrane helix</keyword>
<dbReference type="GO" id="GO:0060070">
    <property type="term" value="P:canonical Wnt signaling pathway"/>
    <property type="evidence" value="ECO:0007669"/>
    <property type="project" value="TreeGrafter"/>
</dbReference>
<dbReference type="SUPFAM" id="SSF63825">
    <property type="entry name" value="YWTD domain"/>
    <property type="match status" value="1"/>
</dbReference>
<proteinExistence type="predicted"/>
<reference evidence="3" key="1">
    <citation type="submission" date="2020-11" db="EMBL/GenBank/DDBJ databases">
        <authorList>
            <person name="Tran Van P."/>
        </authorList>
    </citation>
    <scope>NUCLEOTIDE SEQUENCE</scope>
</reference>
<dbReference type="InterPro" id="IPR011042">
    <property type="entry name" value="6-blade_b-propeller_TolB-like"/>
</dbReference>
<evidence type="ECO:0000313" key="3">
    <source>
        <dbReference type="EMBL" id="CAD7660599.1"/>
    </source>
</evidence>
<sequence length="495" mass="55350">CTSICLPSSADPQLPYTCFCRPSQTWNGNECVYSSGGGADGDSTATIVPTVRPMATTPSPFQVLDTNKTRLLLAVYKEGIYVKQNIHELDTNYIESMNMVSSAKWITELDYNYERNCMYWLQTAAPGELFSDNMKASLYGMPVDRNKPSLYSETKLLVKKEYTSKRMAYDWVHNLIYIATSVGVEVTSLDNMYAYTVVTHTDTQLDVAVDPIQGVLVWSQYRYNVITEERAGSIMRANQDGSQQSVLSAAKLPLTIAVDINAQVVYWIDTSTYSLHLVDYTAINYKTILMERSLFDDTFSMDVFADYIFWSNYDKNAVLMTHKSGLNGTQRLALVNAYTDIEGIKVLDASRQTIGANRCESHNCSHMCLPVGRDYRCVCSRGSSDCTETSTSSYVIHINPVQSPIVDSDNNFMSNLSQKLDSLLRSADLMTGAANGSPTHWVTITLVSIAFNLIFISLFLALIYRKRKLQFGGRISYHNDAADRVILDDNSLSGD</sequence>
<keyword evidence="2" id="KW-0472">Membrane</keyword>
<dbReference type="GO" id="GO:0042813">
    <property type="term" value="F:Wnt receptor activity"/>
    <property type="evidence" value="ECO:0007669"/>
    <property type="project" value="TreeGrafter"/>
</dbReference>
<dbReference type="PANTHER" id="PTHR46513:SF13">
    <property type="entry name" value="EGF-LIKE DOMAIN-CONTAINING PROTEIN"/>
    <property type="match status" value="1"/>
</dbReference>
<dbReference type="PANTHER" id="PTHR46513">
    <property type="entry name" value="VITELLOGENIN RECEPTOR-LIKE PROTEIN-RELATED-RELATED"/>
    <property type="match status" value="1"/>
</dbReference>
<dbReference type="GO" id="GO:0017147">
    <property type="term" value="F:Wnt-protein binding"/>
    <property type="evidence" value="ECO:0007669"/>
    <property type="project" value="TreeGrafter"/>
</dbReference>
<dbReference type="Gene3D" id="2.120.10.30">
    <property type="entry name" value="TolB, C-terminal domain"/>
    <property type="match status" value="1"/>
</dbReference>
<keyword evidence="1" id="KW-0245">EGF-like domain</keyword>
<gene>
    <name evidence="3" type="ORF">ONB1V03_LOCUS17165</name>
</gene>
<keyword evidence="4" id="KW-1185">Reference proteome</keyword>
<evidence type="ECO:0000313" key="4">
    <source>
        <dbReference type="Proteomes" id="UP000728032"/>
    </source>
</evidence>
<feature type="non-terminal residue" evidence="3">
    <location>
        <position position="1"/>
    </location>
</feature>
<dbReference type="InterPro" id="IPR050778">
    <property type="entry name" value="Cueball_EGF_LRP_Nidogen"/>
</dbReference>
<feature type="transmembrane region" description="Helical" evidence="2">
    <location>
        <begin position="441"/>
        <end position="464"/>
    </location>
</feature>
<dbReference type="AlphaFoldDB" id="A0A7R9QXI6"/>